<dbReference type="SUPFAM" id="SSF49785">
    <property type="entry name" value="Galactose-binding domain-like"/>
    <property type="match status" value="1"/>
</dbReference>
<protein>
    <submittedName>
        <fullName evidence="3">CIA30 family protein</fullName>
    </submittedName>
</protein>
<keyword evidence="4" id="KW-1185">Reference proteome</keyword>
<dbReference type="PANTHER" id="PTHR13194">
    <property type="entry name" value="COMPLEX I INTERMEDIATE-ASSOCIATED PROTEIN 30"/>
    <property type="match status" value="1"/>
</dbReference>
<dbReference type="InterPro" id="IPR008979">
    <property type="entry name" value="Galactose-bd-like_sf"/>
</dbReference>
<comment type="similarity">
    <text evidence="1">Belongs to the CIA30 family.</text>
</comment>
<dbReference type="PANTHER" id="PTHR13194:SF19">
    <property type="entry name" value="NAD(P)-BINDING ROSSMANN-FOLD SUPERFAMILY PROTEIN"/>
    <property type="match status" value="1"/>
</dbReference>
<name>A0ABW7MQS0_9FLAO</name>
<evidence type="ECO:0000313" key="4">
    <source>
        <dbReference type="Proteomes" id="UP001610104"/>
    </source>
</evidence>
<comment type="caution">
    <text evidence="3">The sequence shown here is derived from an EMBL/GenBank/DDBJ whole genome shotgun (WGS) entry which is preliminary data.</text>
</comment>
<dbReference type="Gene3D" id="2.60.120.430">
    <property type="entry name" value="Galactose-binding lectin"/>
    <property type="match status" value="1"/>
</dbReference>
<organism evidence="3 4">
    <name type="scientific">Gaetbulibacter aquiaggeris</name>
    <dbReference type="NCBI Taxonomy" id="1735373"/>
    <lineage>
        <taxon>Bacteria</taxon>
        <taxon>Pseudomonadati</taxon>
        <taxon>Bacteroidota</taxon>
        <taxon>Flavobacteriia</taxon>
        <taxon>Flavobacteriales</taxon>
        <taxon>Flavobacteriaceae</taxon>
        <taxon>Gaetbulibacter</taxon>
    </lineage>
</organism>
<evidence type="ECO:0000313" key="3">
    <source>
        <dbReference type="EMBL" id="MFH6768178.1"/>
    </source>
</evidence>
<dbReference type="InterPro" id="IPR013857">
    <property type="entry name" value="NADH-UbQ_OxRdtase-assoc_prot30"/>
</dbReference>
<dbReference type="EMBL" id="JBAWKC010000001">
    <property type="protein sequence ID" value="MFH6768178.1"/>
    <property type="molecule type" value="Genomic_DNA"/>
</dbReference>
<proteinExistence type="inferred from homology"/>
<dbReference type="Pfam" id="PF08547">
    <property type="entry name" value="CIA30"/>
    <property type="match status" value="1"/>
</dbReference>
<dbReference type="Proteomes" id="UP001610104">
    <property type="component" value="Unassembled WGS sequence"/>
</dbReference>
<evidence type="ECO:0000259" key="2">
    <source>
        <dbReference type="Pfam" id="PF08547"/>
    </source>
</evidence>
<evidence type="ECO:0000256" key="1">
    <source>
        <dbReference type="ARBA" id="ARBA00007884"/>
    </source>
</evidence>
<sequence>MNKILSLIFILTLFQNTMTLFNFNDQSDISNWNIVDDVVMGGRSNGTFGLSNSGKGLFKGKVSLENNGGFSMVQYRFNAKQVNNFTKVSIRLKGDGKSYQFRIKTNNSNDYSYVAPFQTSGEWETIEIPFNSMYPAFRGRKLNIGNYRGEQMELIAFLIGNKKAESFQLEIENIELK</sequence>
<gene>
    <name evidence="3" type="ORF">V8G56_05460</name>
</gene>
<accession>A0ABW7MQS0</accession>
<dbReference type="InterPro" id="IPR039131">
    <property type="entry name" value="NDUFAF1"/>
</dbReference>
<reference evidence="3 4" key="1">
    <citation type="submission" date="2024-02" db="EMBL/GenBank/DDBJ databases">
        <title>A Gaetbulibacter species isolated from tidal flats and genomic insights of their niches.</title>
        <authorList>
            <person name="Ye Y."/>
        </authorList>
    </citation>
    <scope>NUCLEOTIDE SEQUENCE [LARGE SCALE GENOMIC DNA]</scope>
    <source>
        <strain evidence="3 4">KEM-8</strain>
    </source>
</reference>
<dbReference type="RefSeq" id="WP_395437425.1">
    <property type="nucleotide sequence ID" value="NZ_JBAWKC010000001.1"/>
</dbReference>
<feature type="domain" description="NADH:ubiquinone oxidoreductase intermediate-associated protein 30" evidence="2">
    <location>
        <begin position="21"/>
        <end position="171"/>
    </location>
</feature>